<dbReference type="Proteomes" id="UP001165367">
    <property type="component" value="Unassembled WGS sequence"/>
</dbReference>
<feature type="chain" id="PRO_5045640938" evidence="1">
    <location>
        <begin position="22"/>
        <end position="434"/>
    </location>
</feature>
<organism evidence="2 3">
    <name type="scientific">Terrimonas ginsenosidimutans</name>
    <dbReference type="NCBI Taxonomy" id="2908004"/>
    <lineage>
        <taxon>Bacteria</taxon>
        <taxon>Pseudomonadati</taxon>
        <taxon>Bacteroidota</taxon>
        <taxon>Chitinophagia</taxon>
        <taxon>Chitinophagales</taxon>
        <taxon>Chitinophagaceae</taxon>
        <taxon>Terrimonas</taxon>
    </lineage>
</organism>
<sequence length="434" mass="49652">MKKGMVFILMFALSISSGAQQKITSPGQFRTYPVTSDSNSAFLPFKDIFAAKDIIGLGEATHGTQEFMTLRIQLLKFLITECGYRNIVLEASFGNMLFIDRYCTTADGNADSLFHQLGYWAFHTEEFKDFIEWVKKFNRNITEEKQVHLSGMDIHNLMDGIDYLYSNLSQLSIDKKEKLESILLPAIEKFGRGKTIVSGSASPETLEAFSIISKELKEFLRQDTSLSSRLTTREFGIWKMCSDNLAYAIDLPRNGMFYRDSCMFENTRQLISLNHQKTVIWGHNHHIGRYDSLTRDPNLRMMIGERLHLAYKDQYYPIGFLFNSGSFLALEEKLTDKGRRYPYLSTFTFPPNKSHKVSNALATVSKYPIFVRSEENVHSTLSKPQPFYVSGSIYGNKWVRTAYLTPTIVFSAFIFVPQTSAIKQLDDALHATKK</sequence>
<dbReference type="SUPFAM" id="SSF159501">
    <property type="entry name" value="EreA/ChaN-like"/>
    <property type="match status" value="1"/>
</dbReference>
<proteinExistence type="predicted"/>
<dbReference type="InterPro" id="IPR007815">
    <property type="entry name" value="Emycin_Estase"/>
</dbReference>
<dbReference type="Pfam" id="PF05139">
    <property type="entry name" value="Erythro_esteras"/>
    <property type="match status" value="1"/>
</dbReference>
<dbReference type="PANTHER" id="PTHR31299:SF0">
    <property type="entry name" value="ESTERASE, PUTATIVE (AFU_ORTHOLOGUE AFUA_1G05850)-RELATED"/>
    <property type="match status" value="1"/>
</dbReference>
<dbReference type="PANTHER" id="PTHR31299">
    <property type="entry name" value="ESTERASE, PUTATIVE (AFU_ORTHOLOGUE AFUA_1G05850)-RELATED"/>
    <property type="match status" value="1"/>
</dbReference>
<keyword evidence="3" id="KW-1185">Reference proteome</keyword>
<reference evidence="2" key="1">
    <citation type="submission" date="2022-01" db="EMBL/GenBank/DDBJ databases">
        <authorList>
            <person name="Jo J.-H."/>
            <person name="Im W.-T."/>
        </authorList>
    </citation>
    <scope>NUCLEOTIDE SEQUENCE</scope>
    <source>
        <strain evidence="2">NA20</strain>
    </source>
</reference>
<accession>A0ABS9KP10</accession>
<gene>
    <name evidence="2" type="ORF">LZZ85_07210</name>
</gene>
<dbReference type="Gene3D" id="3.40.1660.10">
    <property type="entry name" value="EreA-like (biosynthetic domain)"/>
    <property type="match status" value="1"/>
</dbReference>
<evidence type="ECO:0000256" key="1">
    <source>
        <dbReference type="SAM" id="SignalP"/>
    </source>
</evidence>
<dbReference type="Gene3D" id="1.20.1440.30">
    <property type="entry name" value="Biosynthetic Protein domain"/>
    <property type="match status" value="1"/>
</dbReference>
<keyword evidence="1" id="KW-0732">Signal</keyword>
<dbReference type="EMBL" id="JAKLTR010000003">
    <property type="protein sequence ID" value="MCG2614063.1"/>
    <property type="molecule type" value="Genomic_DNA"/>
</dbReference>
<evidence type="ECO:0000313" key="2">
    <source>
        <dbReference type="EMBL" id="MCG2614063.1"/>
    </source>
</evidence>
<name>A0ABS9KP10_9BACT</name>
<evidence type="ECO:0000313" key="3">
    <source>
        <dbReference type="Proteomes" id="UP001165367"/>
    </source>
</evidence>
<dbReference type="RefSeq" id="WP_237870111.1">
    <property type="nucleotide sequence ID" value="NZ_JAKLTR010000003.1"/>
</dbReference>
<dbReference type="InterPro" id="IPR052036">
    <property type="entry name" value="Hydrolase/PRTase-associated"/>
</dbReference>
<dbReference type="Gene3D" id="3.30.1870.10">
    <property type="entry name" value="EreA-like, domain 2"/>
    <property type="match status" value="1"/>
</dbReference>
<comment type="caution">
    <text evidence="2">The sequence shown here is derived from an EMBL/GenBank/DDBJ whole genome shotgun (WGS) entry which is preliminary data.</text>
</comment>
<protein>
    <submittedName>
        <fullName evidence="2">Erythromycin esterase family protein</fullName>
    </submittedName>
</protein>
<dbReference type="CDD" id="cd14728">
    <property type="entry name" value="Ere-like"/>
    <property type="match status" value="1"/>
</dbReference>
<feature type="signal peptide" evidence="1">
    <location>
        <begin position="1"/>
        <end position="21"/>
    </location>
</feature>